<proteinExistence type="predicted"/>
<accession>A0ABR3PZX8</accession>
<organism evidence="2 3">
    <name type="scientific">Vanrija albida</name>
    <dbReference type="NCBI Taxonomy" id="181172"/>
    <lineage>
        <taxon>Eukaryota</taxon>
        <taxon>Fungi</taxon>
        <taxon>Dikarya</taxon>
        <taxon>Basidiomycota</taxon>
        <taxon>Agaricomycotina</taxon>
        <taxon>Tremellomycetes</taxon>
        <taxon>Trichosporonales</taxon>
        <taxon>Trichosporonaceae</taxon>
        <taxon>Vanrija</taxon>
    </lineage>
</organism>
<gene>
    <name evidence="2" type="ORF">Q8F55_007303</name>
</gene>
<dbReference type="RefSeq" id="XP_069207811.1">
    <property type="nucleotide sequence ID" value="XM_069355740.1"/>
</dbReference>
<dbReference type="GeneID" id="95988346"/>
<dbReference type="InterPro" id="IPR011009">
    <property type="entry name" value="Kinase-like_dom_sf"/>
</dbReference>
<sequence length="327" mass="37157">MPVPRARWNDMSGGTHIRVSLVDIPDNPDLVSVVRVWEERDGRIVRQDQDIPRDELEDGEAPPPYFIDSTAVNMARYWPWYSFRWLHWERGSSRAAVFFKFTEVPILVVGDMLNIAHPQSNIKAEQRHMLVEIKINEKMRKTPHDNILTYLGCDVEHGRVAAIVFPHLYCTLEEEVEGSPRPDRALKWTSVTPDTAHVRFSRMGRMGRPPSPPSDSTDSRSEVETPSDILSNVMTDITAAVAHLYVTHKLCYMNLAPHNIMYNPLNGKWVIVGLGECHSPDTSFPRGLPGPVGWRLDGTMVTYAVVQAMLRNIQTYIATRSPPQNTH</sequence>
<reference evidence="2 3" key="1">
    <citation type="submission" date="2023-08" db="EMBL/GenBank/DDBJ databases">
        <title>Annotated Genome Sequence of Vanrija albida AlHP1.</title>
        <authorList>
            <person name="Herzog R."/>
        </authorList>
    </citation>
    <scope>NUCLEOTIDE SEQUENCE [LARGE SCALE GENOMIC DNA]</scope>
    <source>
        <strain evidence="2 3">AlHP1</strain>
    </source>
</reference>
<evidence type="ECO:0008006" key="4">
    <source>
        <dbReference type="Google" id="ProtNLM"/>
    </source>
</evidence>
<feature type="region of interest" description="Disordered" evidence="1">
    <location>
        <begin position="199"/>
        <end position="225"/>
    </location>
</feature>
<protein>
    <recommendedName>
        <fullName evidence="4">Protein kinase domain-containing protein</fullName>
    </recommendedName>
</protein>
<evidence type="ECO:0000256" key="1">
    <source>
        <dbReference type="SAM" id="MobiDB-lite"/>
    </source>
</evidence>
<keyword evidence="3" id="KW-1185">Reference proteome</keyword>
<evidence type="ECO:0000313" key="3">
    <source>
        <dbReference type="Proteomes" id="UP001565368"/>
    </source>
</evidence>
<evidence type="ECO:0000313" key="2">
    <source>
        <dbReference type="EMBL" id="KAL1407867.1"/>
    </source>
</evidence>
<comment type="caution">
    <text evidence="2">The sequence shown here is derived from an EMBL/GenBank/DDBJ whole genome shotgun (WGS) entry which is preliminary data.</text>
</comment>
<dbReference type="EMBL" id="JBBXJM010000005">
    <property type="protein sequence ID" value="KAL1407867.1"/>
    <property type="molecule type" value="Genomic_DNA"/>
</dbReference>
<dbReference type="Proteomes" id="UP001565368">
    <property type="component" value="Unassembled WGS sequence"/>
</dbReference>
<name>A0ABR3PZX8_9TREE</name>
<dbReference type="SUPFAM" id="SSF56112">
    <property type="entry name" value="Protein kinase-like (PK-like)"/>
    <property type="match status" value="1"/>
</dbReference>